<dbReference type="EMBL" id="JANHOG010000631">
    <property type="protein sequence ID" value="KAJ3552682.1"/>
    <property type="molecule type" value="Genomic_DNA"/>
</dbReference>
<name>A0ACC1T491_9APHY</name>
<gene>
    <name evidence="1" type="ORF">NM688_g4024</name>
</gene>
<dbReference type="Proteomes" id="UP001148662">
    <property type="component" value="Unassembled WGS sequence"/>
</dbReference>
<evidence type="ECO:0000313" key="2">
    <source>
        <dbReference type="Proteomes" id="UP001148662"/>
    </source>
</evidence>
<evidence type="ECO:0000313" key="1">
    <source>
        <dbReference type="EMBL" id="KAJ3552682.1"/>
    </source>
</evidence>
<reference evidence="1" key="1">
    <citation type="submission" date="2022-07" db="EMBL/GenBank/DDBJ databases">
        <title>Genome Sequence of Phlebia brevispora.</title>
        <authorList>
            <person name="Buettner E."/>
        </authorList>
    </citation>
    <scope>NUCLEOTIDE SEQUENCE</scope>
    <source>
        <strain evidence="1">MPL23</strain>
    </source>
</reference>
<comment type="caution">
    <text evidence="1">The sequence shown here is derived from an EMBL/GenBank/DDBJ whole genome shotgun (WGS) entry which is preliminary data.</text>
</comment>
<accession>A0ACC1T491</accession>
<proteinExistence type="predicted"/>
<organism evidence="1 2">
    <name type="scientific">Phlebia brevispora</name>
    <dbReference type="NCBI Taxonomy" id="194682"/>
    <lineage>
        <taxon>Eukaryota</taxon>
        <taxon>Fungi</taxon>
        <taxon>Dikarya</taxon>
        <taxon>Basidiomycota</taxon>
        <taxon>Agaricomycotina</taxon>
        <taxon>Agaricomycetes</taxon>
        <taxon>Polyporales</taxon>
        <taxon>Meruliaceae</taxon>
        <taxon>Phlebia</taxon>
    </lineage>
</organism>
<sequence>MTSLHVYFSLRNQKAFQRTLEASRPQKSYQTSTSSSGGRSFNRPSPLSSGLFTNVDVNARDRLGRTVLHLAASATDASALEYVRMLLAHPNINVNMVDSENHWTALHRALYCGNIPIAMNLIQRSDIDISLKDYEGWPGKLRVKADLLTWGANRNATLGVGDADDRAFPEQITVESAQTSTRTASSRVEERFTPVRVQDIVMSRLHTAVVSDEDRTNLYVCGFGSGGRLGPGQHTQYSLVPVSQLPNTIVSVALGQDHTLALTNTGEVLSWGLNRFAQLGYVVETTTTMSSRVEEPIQATPRKVTAGLKGKFVLGVAACKTASACWTASEVYSWGTNSGQLGYDKIAHPVQILPRVVTKINQPVISVTITDNAMACLLKTNDVVCIYNDNHFRVNFPQHAFPSEMKTYRPPQAIRNASIDKITSCDSLIAALTSNGELFTFSLGPPAPESAANSAFANKSRELVKPQRVWALRKKFSSVKDVALGADGSIIICTESGHVFVRARTTGKAFKFQRMPYMQRVIKVAANNTGAYAALRVDAVPAPVPVLGNTLAQDMALILPYGAMPPPPAPRLPSPTTAQGRCRELRSRRSARGIAPSCARWHFPFTGRWRGARSRRRRHRSAMLREKDSWRLRIVAICAAREETTFEMEQKTAKVHVSSAKKAAEAATEK</sequence>
<protein>
    <submittedName>
        <fullName evidence="1">Uncharacterized protein</fullName>
    </submittedName>
</protein>
<keyword evidence="2" id="KW-1185">Reference proteome</keyword>